<dbReference type="AlphaFoldDB" id="A0A1L4CZU2"/>
<feature type="transmembrane region" description="Helical" evidence="1">
    <location>
        <begin position="142"/>
        <end position="160"/>
    </location>
</feature>
<name>A0A1L4CZU2_9BACT</name>
<sequence length="169" mass="19448">MKIFKIFFIILSLIFFSLKSKPIYAEDINENFKYYSFSINILGPLFGVYSAGISAFATSHIQLALSGSYYSTRNLDPNIIGWQTQFRLNYFLYPNHLNSFYLGALTGYESVEINPNTSSSNNYNDIIWGVVPGFRWTITRKLDFMFGVIMGYMFGSSQIAPEINFVYFL</sequence>
<dbReference type="EMBL" id="CP017834">
    <property type="protein sequence ID" value="APJ03473.1"/>
    <property type="molecule type" value="Genomic_DNA"/>
</dbReference>
<evidence type="ECO:0000313" key="2">
    <source>
        <dbReference type="EMBL" id="APJ03473.1"/>
    </source>
</evidence>
<gene>
    <name evidence="2" type="ORF">AXG55_05960</name>
</gene>
<organism evidence="2 3">
    <name type="scientific">Silvanigrella aquatica</name>
    <dbReference type="NCBI Taxonomy" id="1915309"/>
    <lineage>
        <taxon>Bacteria</taxon>
        <taxon>Pseudomonadati</taxon>
        <taxon>Bdellovibrionota</taxon>
        <taxon>Oligoflexia</taxon>
        <taxon>Silvanigrellales</taxon>
        <taxon>Silvanigrellaceae</taxon>
        <taxon>Silvanigrella</taxon>
    </lineage>
</organism>
<keyword evidence="3" id="KW-1185">Reference proteome</keyword>
<keyword evidence="1" id="KW-1133">Transmembrane helix</keyword>
<dbReference type="STRING" id="1915309.AXG55_05960"/>
<proteinExistence type="predicted"/>
<dbReference type="KEGG" id="saqi:AXG55_05960"/>
<evidence type="ECO:0000256" key="1">
    <source>
        <dbReference type="SAM" id="Phobius"/>
    </source>
</evidence>
<dbReference type="Proteomes" id="UP000184731">
    <property type="component" value="Chromosome"/>
</dbReference>
<reference evidence="2" key="1">
    <citation type="submission" date="2016-10" db="EMBL/GenBank/DDBJ databases">
        <title>Silvanigrella aquatica sp. nov., isolated from a freshwater lake located in the Black Forest, Germany, description of Silvanigrellaceae fam. nov., Silvanigrellales ord. nov., reclassification of the order Bdellovibrionales in the class Oligoflexia, reclassification of the families Bacteriovoracaceae and Halobacteriovoraceae in the new order Bacteriovoracales ord. nov., and reclassification of the family Pseudobacteriovoracaceae in the order Oligoflexiales.</title>
        <authorList>
            <person name="Hahn M.W."/>
            <person name="Schmidt J."/>
            <person name="Koll U."/>
            <person name="Rohde M."/>
            <person name="Verbag S."/>
            <person name="Pitt A."/>
            <person name="Nakai R."/>
            <person name="Naganuma T."/>
            <person name="Lang E."/>
        </authorList>
    </citation>
    <scope>NUCLEOTIDE SEQUENCE [LARGE SCALE GENOMIC DNA]</scope>
    <source>
        <strain evidence="2">MWH-Nonnen-W8red</strain>
    </source>
</reference>
<dbReference type="RefSeq" id="WP_148697208.1">
    <property type="nucleotide sequence ID" value="NZ_CP017834.1"/>
</dbReference>
<dbReference type="Gene3D" id="2.40.160.20">
    <property type="match status" value="1"/>
</dbReference>
<accession>A0A1L4CZU2</accession>
<evidence type="ECO:0008006" key="4">
    <source>
        <dbReference type="Google" id="ProtNLM"/>
    </source>
</evidence>
<protein>
    <recommendedName>
        <fullName evidence="4">Outer membrane protein beta-barrel domain-containing protein</fullName>
    </recommendedName>
</protein>
<evidence type="ECO:0000313" key="3">
    <source>
        <dbReference type="Proteomes" id="UP000184731"/>
    </source>
</evidence>
<dbReference type="OrthoDB" id="5295759at2"/>
<keyword evidence="1" id="KW-0812">Transmembrane</keyword>
<keyword evidence="1" id="KW-0472">Membrane</keyword>
<feature type="transmembrane region" description="Helical" evidence="1">
    <location>
        <begin position="41"/>
        <end position="65"/>
    </location>
</feature>